<dbReference type="OrthoDB" id="5949486at2759"/>
<dbReference type="Proteomes" id="UP000011083">
    <property type="component" value="Unassembled WGS sequence"/>
</dbReference>
<evidence type="ECO:0000313" key="1">
    <source>
        <dbReference type="EMBL" id="ELR21846.1"/>
    </source>
</evidence>
<dbReference type="RefSeq" id="XP_004347228.1">
    <property type="nucleotide sequence ID" value="XM_004347178.1"/>
</dbReference>
<dbReference type="AlphaFoldDB" id="L8HBQ8"/>
<keyword evidence="1" id="KW-0548">Nucleotidyltransferase</keyword>
<evidence type="ECO:0000313" key="2">
    <source>
        <dbReference type="Proteomes" id="UP000011083"/>
    </source>
</evidence>
<dbReference type="GeneID" id="14922761"/>
<dbReference type="EMBL" id="KB007900">
    <property type="protein sequence ID" value="ELR21846.1"/>
    <property type="molecule type" value="Genomic_DNA"/>
</dbReference>
<dbReference type="GO" id="GO:0003964">
    <property type="term" value="F:RNA-directed DNA polymerase activity"/>
    <property type="evidence" value="ECO:0007669"/>
    <property type="project" value="UniProtKB-KW"/>
</dbReference>
<proteinExistence type="predicted"/>
<organism evidence="1 2">
    <name type="scientific">Acanthamoeba castellanii (strain ATCC 30010 / Neff)</name>
    <dbReference type="NCBI Taxonomy" id="1257118"/>
    <lineage>
        <taxon>Eukaryota</taxon>
        <taxon>Amoebozoa</taxon>
        <taxon>Discosea</taxon>
        <taxon>Longamoebia</taxon>
        <taxon>Centramoebida</taxon>
        <taxon>Acanthamoebidae</taxon>
        <taxon>Acanthamoeba</taxon>
    </lineage>
</organism>
<keyword evidence="1" id="KW-0808">Transferase</keyword>
<name>L8HBQ8_ACACF</name>
<dbReference type="PANTHER" id="PTHR33050:SF7">
    <property type="entry name" value="RIBONUCLEASE H"/>
    <property type="match status" value="1"/>
</dbReference>
<reference evidence="1 2" key="1">
    <citation type="journal article" date="2013" name="Genome Biol.">
        <title>Genome of Acanthamoeba castellanii highlights extensive lateral gene transfer and early evolution of tyrosine kinase signaling.</title>
        <authorList>
            <person name="Clarke M."/>
            <person name="Lohan A.J."/>
            <person name="Liu B."/>
            <person name="Lagkouvardos I."/>
            <person name="Roy S."/>
            <person name="Zafar N."/>
            <person name="Bertelli C."/>
            <person name="Schilde C."/>
            <person name="Kianianmomeni A."/>
            <person name="Burglin T.R."/>
            <person name="Frech C."/>
            <person name="Turcotte B."/>
            <person name="Kopec K.O."/>
            <person name="Synnott J.M."/>
            <person name="Choo C."/>
            <person name="Paponov I."/>
            <person name="Finkler A."/>
            <person name="Soon Heng Tan C."/>
            <person name="Hutchins A.P."/>
            <person name="Weinmeier T."/>
            <person name="Rattei T."/>
            <person name="Chu J.S."/>
            <person name="Gimenez G."/>
            <person name="Irimia M."/>
            <person name="Rigden D.J."/>
            <person name="Fitzpatrick D.A."/>
            <person name="Lorenzo-Morales J."/>
            <person name="Bateman A."/>
            <person name="Chiu C.H."/>
            <person name="Tang P."/>
            <person name="Hegemann P."/>
            <person name="Fromm H."/>
            <person name="Raoult D."/>
            <person name="Greub G."/>
            <person name="Miranda-Saavedra D."/>
            <person name="Chen N."/>
            <person name="Nash P."/>
            <person name="Ginger M.L."/>
            <person name="Horn M."/>
            <person name="Schaap P."/>
            <person name="Caler L."/>
            <person name="Loftus B."/>
        </authorList>
    </citation>
    <scope>NUCLEOTIDE SEQUENCE [LARGE SCALE GENOMIC DNA]</scope>
    <source>
        <strain evidence="1 2">Neff</strain>
    </source>
</reference>
<keyword evidence="1" id="KW-0695">RNA-directed DNA polymerase</keyword>
<dbReference type="InterPro" id="IPR052055">
    <property type="entry name" value="Hepadnavirus_pol/RT"/>
</dbReference>
<protein>
    <submittedName>
        <fullName evidence="1">Reverse transcriptase</fullName>
    </submittedName>
</protein>
<accession>L8HBQ8</accession>
<dbReference type="PANTHER" id="PTHR33050">
    <property type="entry name" value="REVERSE TRANSCRIPTASE DOMAIN-CONTAINING PROTEIN"/>
    <property type="match status" value="1"/>
</dbReference>
<gene>
    <name evidence="1" type="ORF">ACA1_386550</name>
</gene>
<dbReference type="VEuPathDB" id="AmoebaDB:ACA1_386550"/>
<dbReference type="KEGG" id="acan:ACA1_386550"/>
<keyword evidence="2" id="KW-1185">Reference proteome</keyword>
<sequence length="251" mass="28397">MLAIKTFCPKFHNQWIEVASNNTTAVAYLCNRGRSDAEMTRMVKHVWSALHTSSCTLYMARWVHSVMENQEADALSWFIDTDNWSLHGETVELLQSVLGEWQVDWFTDADNQKAAVFNTWFESPGCQAVDAFAQDWRGWVNLLVPPIPLMGRVLAHLVKCQAVGILVVPHWPGQESWPLLQVTLVLMGSVLEATAHRVEELVGLAWAESTQHCYKHWWSEFKAFATRSGLVALLAGEDMVHCFLAWLDLAG</sequence>